<dbReference type="OrthoDB" id="66144at2759"/>
<dbReference type="InterPro" id="IPR029063">
    <property type="entry name" value="SAM-dependent_MTases_sf"/>
</dbReference>
<dbReference type="GeneID" id="117648235"/>
<dbReference type="Pfam" id="PF13489">
    <property type="entry name" value="Methyltransf_23"/>
    <property type="match status" value="1"/>
</dbReference>
<dbReference type="PANTHER" id="PTHR43861">
    <property type="entry name" value="TRANS-ACONITATE 2-METHYLTRANSFERASE-RELATED"/>
    <property type="match status" value="1"/>
</dbReference>
<dbReference type="Proteomes" id="UP000515158">
    <property type="component" value="Unplaced"/>
</dbReference>
<dbReference type="Gene3D" id="3.40.50.150">
    <property type="entry name" value="Vaccinia Virus protein VP39"/>
    <property type="match status" value="1"/>
</dbReference>
<dbReference type="KEGG" id="tpal:117648235"/>
<proteinExistence type="predicted"/>
<dbReference type="InParanoid" id="A0A6P8ZQV5"/>
<dbReference type="PANTHER" id="PTHR43861:SF1">
    <property type="entry name" value="TRANS-ACONITATE 2-METHYLTRANSFERASE"/>
    <property type="match status" value="1"/>
</dbReference>
<reference evidence="2" key="1">
    <citation type="submission" date="2025-08" db="UniProtKB">
        <authorList>
            <consortium name="RefSeq"/>
        </authorList>
    </citation>
    <scope>IDENTIFICATION</scope>
    <source>
        <tissue evidence="2">Total insect</tissue>
    </source>
</reference>
<gene>
    <name evidence="2" type="primary">LOC117648235</name>
</gene>
<dbReference type="RefSeq" id="XP_034246514.1">
    <property type="nucleotide sequence ID" value="XM_034390623.1"/>
</dbReference>
<organism evidence="2">
    <name type="scientific">Thrips palmi</name>
    <name type="common">Melon thrips</name>
    <dbReference type="NCBI Taxonomy" id="161013"/>
    <lineage>
        <taxon>Eukaryota</taxon>
        <taxon>Metazoa</taxon>
        <taxon>Ecdysozoa</taxon>
        <taxon>Arthropoda</taxon>
        <taxon>Hexapoda</taxon>
        <taxon>Insecta</taxon>
        <taxon>Pterygota</taxon>
        <taxon>Neoptera</taxon>
        <taxon>Paraneoptera</taxon>
        <taxon>Thysanoptera</taxon>
        <taxon>Terebrantia</taxon>
        <taxon>Thripoidea</taxon>
        <taxon>Thripidae</taxon>
        <taxon>Thrips</taxon>
    </lineage>
</organism>
<evidence type="ECO:0000313" key="1">
    <source>
        <dbReference type="Proteomes" id="UP000515158"/>
    </source>
</evidence>
<dbReference type="SUPFAM" id="SSF53335">
    <property type="entry name" value="S-adenosyl-L-methionine-dependent methyltransferases"/>
    <property type="match status" value="1"/>
</dbReference>
<keyword evidence="1" id="KW-1185">Reference proteome</keyword>
<accession>A0A6P8ZQV5</accession>
<dbReference type="CTD" id="34977"/>
<evidence type="ECO:0000313" key="2">
    <source>
        <dbReference type="RefSeq" id="XP_034246514.1"/>
    </source>
</evidence>
<dbReference type="CDD" id="cd02440">
    <property type="entry name" value="AdoMet_MTases"/>
    <property type="match status" value="1"/>
</dbReference>
<name>A0A6P8ZQV5_THRPL</name>
<protein>
    <submittedName>
        <fullName evidence="2">Juvenile hormone acid O-methyltransferase</fullName>
    </submittedName>
</protein>
<dbReference type="AlphaFoldDB" id="A0A6P8ZQV5"/>
<dbReference type="FunCoup" id="A0A6P8ZQV5">
    <property type="interactions" value="18"/>
</dbReference>
<sequence>MDNAGVYAGANPLQKRDATETVKEFFHKMRWGSRETVLDVGCGPGDVTAKVLFPKLPVDASCVGVDLSDRMVHHASTNHGHPRLSFFQFDISTKDTHHLDRVLQLYPATKVVSFYCLHWVLDQSGAVKNIYRLLAPGGETLLVLLARSPVFELYEKMAVIPEWSEYMRDSDRFISPYQHVVDPRAVFHDLLTAEGLEVLHCSCREQTFDFSSLDSLRESVKAVNPFLDRIPEDLREKFIDECMATAAGLCDVDKERHTVRTRYSLLVAHARKPWQKNGQFSP</sequence>